<proteinExistence type="predicted"/>
<evidence type="ECO:0000313" key="4">
    <source>
        <dbReference type="Proteomes" id="UP000288603"/>
    </source>
</evidence>
<dbReference type="Gene3D" id="3.40.50.1110">
    <property type="entry name" value="SGNH hydrolase"/>
    <property type="match status" value="1"/>
</dbReference>
<keyword evidence="2" id="KW-0812">Transmembrane</keyword>
<evidence type="ECO:0000256" key="2">
    <source>
        <dbReference type="SAM" id="Phobius"/>
    </source>
</evidence>
<gene>
    <name evidence="3" type="ORF">ELQ92_11055</name>
</gene>
<evidence type="ECO:0000313" key="3">
    <source>
        <dbReference type="EMBL" id="RWZ61509.1"/>
    </source>
</evidence>
<feature type="region of interest" description="Disordered" evidence="1">
    <location>
        <begin position="299"/>
        <end position="329"/>
    </location>
</feature>
<dbReference type="EMBL" id="RZNC01000003">
    <property type="protein sequence ID" value="RWZ61509.1"/>
    <property type="molecule type" value="Genomic_DNA"/>
</dbReference>
<keyword evidence="4" id="KW-1185">Reference proteome</keyword>
<keyword evidence="2" id="KW-1133">Transmembrane helix</keyword>
<accession>A0A444QBS4</accession>
<organism evidence="3 4">
    <name type="scientific">Labedella populi</name>
    <dbReference type="NCBI Taxonomy" id="2498850"/>
    <lineage>
        <taxon>Bacteria</taxon>
        <taxon>Bacillati</taxon>
        <taxon>Actinomycetota</taxon>
        <taxon>Actinomycetes</taxon>
        <taxon>Micrococcales</taxon>
        <taxon>Microbacteriaceae</taxon>
        <taxon>Labedella</taxon>
    </lineage>
</organism>
<sequence length="329" mass="35404">MNPVSPEPGDVSSPEPRRSACRARPRMVLSFASLAAVIGVTLGAVAVRGHTPADEATIASGGDVLVDGESIDTDLLPFADAWTRISDPAREFVVVVLGDSTGNERGEWVDRAFRTLAEELDRPLIEHPWNVQSARYADPLTVNRDADGAPIVVWNGSASGKTAAYSLDNYDSLVPQQPDVLFLNHGLNNVRRPETVGAEFSDVLTRTERTWPRSVGYSALLENPRFDDWATAHDAVLGGVRSWLEERPFVLGIDVHGAYLAHDDVATLLTVDLLHPSPAGSRVTAETVLLAIANAVVPSSRPTGDREDLSIVDTTDDIETGSSSRADTH</sequence>
<dbReference type="SUPFAM" id="SSF52266">
    <property type="entry name" value="SGNH hydrolase"/>
    <property type="match status" value="1"/>
</dbReference>
<keyword evidence="2" id="KW-0472">Membrane</keyword>
<protein>
    <recommendedName>
        <fullName evidence="5">SGNH/GDSL hydrolase family protein</fullName>
    </recommendedName>
</protein>
<comment type="caution">
    <text evidence="3">The sequence shown here is derived from an EMBL/GenBank/DDBJ whole genome shotgun (WGS) entry which is preliminary data.</text>
</comment>
<dbReference type="InterPro" id="IPR036514">
    <property type="entry name" value="SGNH_hydro_sf"/>
</dbReference>
<dbReference type="AlphaFoldDB" id="A0A444QBS4"/>
<feature type="compositionally biased region" description="Polar residues" evidence="1">
    <location>
        <begin position="320"/>
        <end position="329"/>
    </location>
</feature>
<dbReference type="RefSeq" id="WP_128498997.1">
    <property type="nucleotide sequence ID" value="NZ_RZNC01000003.1"/>
</dbReference>
<feature type="transmembrane region" description="Helical" evidence="2">
    <location>
        <begin position="27"/>
        <end position="47"/>
    </location>
</feature>
<evidence type="ECO:0000256" key="1">
    <source>
        <dbReference type="SAM" id="MobiDB-lite"/>
    </source>
</evidence>
<dbReference type="Proteomes" id="UP000288603">
    <property type="component" value="Unassembled WGS sequence"/>
</dbReference>
<evidence type="ECO:0008006" key="5">
    <source>
        <dbReference type="Google" id="ProtNLM"/>
    </source>
</evidence>
<reference evidence="3 4" key="1">
    <citation type="submission" date="2018-12" db="EMBL/GenBank/DDBJ databases">
        <authorList>
            <person name="Li F."/>
        </authorList>
    </citation>
    <scope>NUCLEOTIDE SEQUENCE [LARGE SCALE GENOMIC DNA]</scope>
    <source>
        <strain evidence="3 4">8H24J-4-2</strain>
    </source>
</reference>
<name>A0A444QBS4_9MICO</name>
<dbReference type="OrthoDB" id="5102366at2"/>